<dbReference type="InterPro" id="IPR015075">
    <property type="entry name" value="AtaL"/>
</dbReference>
<dbReference type="EMBL" id="KB822722">
    <property type="protein sequence ID" value="ETN38946.1"/>
    <property type="molecule type" value="Genomic_DNA"/>
</dbReference>
<reference evidence="1 2" key="1">
    <citation type="submission" date="2013-03" db="EMBL/GenBank/DDBJ databases">
        <title>The Genome Sequence of Phialophora europaea CBS 101466.</title>
        <authorList>
            <consortium name="The Broad Institute Genomics Platform"/>
            <person name="Cuomo C."/>
            <person name="de Hoog S."/>
            <person name="Gorbushina A."/>
            <person name="Walker B."/>
            <person name="Young S.K."/>
            <person name="Zeng Q."/>
            <person name="Gargeya S."/>
            <person name="Fitzgerald M."/>
            <person name="Haas B."/>
            <person name="Abouelleil A."/>
            <person name="Allen A.W."/>
            <person name="Alvarado L."/>
            <person name="Arachchi H.M."/>
            <person name="Berlin A.M."/>
            <person name="Chapman S.B."/>
            <person name="Gainer-Dewar J."/>
            <person name="Goldberg J."/>
            <person name="Griggs A."/>
            <person name="Gujja S."/>
            <person name="Hansen M."/>
            <person name="Howarth C."/>
            <person name="Imamovic A."/>
            <person name="Ireland A."/>
            <person name="Larimer J."/>
            <person name="McCowan C."/>
            <person name="Murphy C."/>
            <person name="Pearson M."/>
            <person name="Poon T.W."/>
            <person name="Priest M."/>
            <person name="Roberts A."/>
            <person name="Saif S."/>
            <person name="Shea T."/>
            <person name="Sisk P."/>
            <person name="Sykes S."/>
            <person name="Wortman J."/>
            <person name="Nusbaum C."/>
            <person name="Birren B."/>
        </authorList>
    </citation>
    <scope>NUCLEOTIDE SEQUENCE [LARGE SCALE GENOMIC DNA]</scope>
    <source>
        <strain evidence="1 2">CBS 101466</strain>
    </source>
</reference>
<dbReference type="VEuPathDB" id="FungiDB:HMPREF1541_06988"/>
<name>W2RR15_CYPE1</name>
<organism evidence="1 2">
    <name type="scientific">Cyphellophora europaea (strain CBS 101466)</name>
    <name type="common">Phialophora europaea</name>
    <dbReference type="NCBI Taxonomy" id="1220924"/>
    <lineage>
        <taxon>Eukaryota</taxon>
        <taxon>Fungi</taxon>
        <taxon>Dikarya</taxon>
        <taxon>Ascomycota</taxon>
        <taxon>Pezizomycotina</taxon>
        <taxon>Eurotiomycetes</taxon>
        <taxon>Chaetothyriomycetidae</taxon>
        <taxon>Chaetothyriales</taxon>
        <taxon>Cyphellophoraceae</taxon>
        <taxon>Cyphellophora</taxon>
    </lineage>
</organism>
<dbReference type="SUPFAM" id="SSF55961">
    <property type="entry name" value="Bet v1-like"/>
    <property type="match status" value="1"/>
</dbReference>
<dbReference type="eggNOG" id="ENOG502S7JX">
    <property type="taxonomic scope" value="Eukaryota"/>
</dbReference>
<dbReference type="Pfam" id="PF08982">
    <property type="entry name" value="AtaL"/>
    <property type="match status" value="1"/>
</dbReference>
<dbReference type="HOGENOM" id="CLU_111642_2_0_1"/>
<evidence type="ECO:0000313" key="1">
    <source>
        <dbReference type="EMBL" id="ETN38946.1"/>
    </source>
</evidence>
<evidence type="ECO:0000313" key="2">
    <source>
        <dbReference type="Proteomes" id="UP000030752"/>
    </source>
</evidence>
<evidence type="ECO:0008006" key="3">
    <source>
        <dbReference type="Google" id="ProtNLM"/>
    </source>
</evidence>
<dbReference type="GeneID" id="19974327"/>
<dbReference type="OrthoDB" id="2320332at2759"/>
<gene>
    <name evidence="1" type="ORF">HMPREF1541_06988</name>
</gene>
<dbReference type="RefSeq" id="XP_008719535.1">
    <property type="nucleotide sequence ID" value="XM_008721313.1"/>
</dbReference>
<dbReference type="STRING" id="1220924.W2RR15"/>
<protein>
    <recommendedName>
        <fullName evidence="3">DUF1857-domain-containing protein</fullName>
    </recommendedName>
</protein>
<dbReference type="Gene3D" id="3.30.530.20">
    <property type="match status" value="1"/>
</dbReference>
<dbReference type="InParanoid" id="W2RR15"/>
<keyword evidence="2" id="KW-1185">Reference proteome</keyword>
<accession>W2RR15</accession>
<sequence>MANYVAFTAAINPPNATTVITREQVWAGLEIKIESGETFVGAAIQSTDVLKKYSQEKTGLPVTEREVVFRDGGRRMHETCVAFEPMKVEFHQKDGGRVMNIISQGAGGETDLYMTYTFEWQHPELKGDAAGLAEKKKGEEAMAKKAVESTIEVLRELVQNGKIK</sequence>
<dbReference type="Proteomes" id="UP000030752">
    <property type="component" value="Unassembled WGS sequence"/>
</dbReference>
<dbReference type="InterPro" id="IPR023393">
    <property type="entry name" value="START-like_dom_sf"/>
</dbReference>
<dbReference type="AlphaFoldDB" id="W2RR15"/>
<proteinExistence type="predicted"/>